<keyword evidence="2" id="KW-1133">Transmembrane helix</keyword>
<proteinExistence type="predicted"/>
<dbReference type="RefSeq" id="WP_203668889.1">
    <property type="nucleotide sequence ID" value="NZ_BONO01000016.1"/>
</dbReference>
<dbReference type="Proteomes" id="UP000642125">
    <property type="component" value="Unassembled WGS sequence"/>
</dbReference>
<evidence type="ECO:0000256" key="2">
    <source>
        <dbReference type="SAM" id="Phobius"/>
    </source>
</evidence>
<evidence type="ECO:0000313" key="4">
    <source>
        <dbReference type="Proteomes" id="UP000642125"/>
    </source>
</evidence>
<sequence>MSPLRARERAPKAERDTGSQVATPVVDLLPDVVRNRRALRAVRLRCVVLLLAVVLALVAALAWGMSARSSAQSRETAVQAESDALAAQINGYADLVSLRSDITAVRSAIADGMRNEVLWADLVRHVQDRMPSWALLESGSISITFESDYLDQADDDPFDPGFAIGTITWVVHVPTLQQSGELLTVFDAMDGLFGATFTSVERDEQLGTHKVSGTVQIDASRRSQRYVESPGEAGAEAGRPEQEEEAA</sequence>
<feature type="region of interest" description="Disordered" evidence="1">
    <location>
        <begin position="219"/>
        <end position="247"/>
    </location>
</feature>
<gene>
    <name evidence="3" type="ORF">Cpa01nite_22470</name>
</gene>
<keyword evidence="2" id="KW-0812">Transmembrane</keyword>
<dbReference type="AlphaFoldDB" id="A0A919U3Y6"/>
<evidence type="ECO:0000313" key="3">
    <source>
        <dbReference type="EMBL" id="GIG36866.1"/>
    </source>
</evidence>
<reference evidence="3" key="1">
    <citation type="submission" date="2021-01" db="EMBL/GenBank/DDBJ databases">
        <title>Whole genome shotgun sequence of Cellulomonas pakistanensis NBRC 110800.</title>
        <authorList>
            <person name="Komaki H."/>
            <person name="Tamura T."/>
        </authorList>
    </citation>
    <scope>NUCLEOTIDE SEQUENCE</scope>
    <source>
        <strain evidence="3">NBRC 110800</strain>
    </source>
</reference>
<keyword evidence="4" id="KW-1185">Reference proteome</keyword>
<protein>
    <submittedName>
        <fullName evidence="3">Uncharacterized protein</fullName>
    </submittedName>
</protein>
<comment type="caution">
    <text evidence="3">The sequence shown here is derived from an EMBL/GenBank/DDBJ whole genome shotgun (WGS) entry which is preliminary data.</text>
</comment>
<name>A0A919U3Y6_9CELL</name>
<feature type="transmembrane region" description="Helical" evidence="2">
    <location>
        <begin position="44"/>
        <end position="65"/>
    </location>
</feature>
<keyword evidence="2" id="KW-0472">Membrane</keyword>
<organism evidence="3 4">
    <name type="scientific">Cellulomonas pakistanensis</name>
    <dbReference type="NCBI Taxonomy" id="992287"/>
    <lineage>
        <taxon>Bacteria</taxon>
        <taxon>Bacillati</taxon>
        <taxon>Actinomycetota</taxon>
        <taxon>Actinomycetes</taxon>
        <taxon>Micrococcales</taxon>
        <taxon>Cellulomonadaceae</taxon>
        <taxon>Cellulomonas</taxon>
    </lineage>
</organism>
<accession>A0A919U3Y6</accession>
<evidence type="ECO:0000256" key="1">
    <source>
        <dbReference type="SAM" id="MobiDB-lite"/>
    </source>
</evidence>
<dbReference type="EMBL" id="BONO01000016">
    <property type="protein sequence ID" value="GIG36866.1"/>
    <property type="molecule type" value="Genomic_DNA"/>
</dbReference>